<evidence type="ECO:0000256" key="1">
    <source>
        <dbReference type="SAM" id="MobiDB-lite"/>
    </source>
</evidence>
<dbReference type="EMBL" id="QPFP01000019">
    <property type="protein sequence ID" value="TEB31388.1"/>
    <property type="molecule type" value="Genomic_DNA"/>
</dbReference>
<organism evidence="2 3">
    <name type="scientific">Coprinellus micaceus</name>
    <name type="common">Glistening ink-cap mushroom</name>
    <name type="synonym">Coprinus micaceus</name>
    <dbReference type="NCBI Taxonomy" id="71717"/>
    <lineage>
        <taxon>Eukaryota</taxon>
        <taxon>Fungi</taxon>
        <taxon>Dikarya</taxon>
        <taxon>Basidiomycota</taxon>
        <taxon>Agaricomycotina</taxon>
        <taxon>Agaricomycetes</taxon>
        <taxon>Agaricomycetidae</taxon>
        <taxon>Agaricales</taxon>
        <taxon>Agaricineae</taxon>
        <taxon>Psathyrellaceae</taxon>
        <taxon>Coprinellus</taxon>
    </lineage>
</organism>
<dbReference type="AlphaFoldDB" id="A0A4Y7TBT4"/>
<gene>
    <name evidence="2" type="ORF">FA13DRAFT_364450</name>
</gene>
<proteinExistence type="predicted"/>
<evidence type="ECO:0000313" key="3">
    <source>
        <dbReference type="Proteomes" id="UP000298030"/>
    </source>
</evidence>
<keyword evidence="3" id="KW-1185">Reference proteome</keyword>
<reference evidence="2 3" key="1">
    <citation type="journal article" date="2019" name="Nat. Ecol. Evol.">
        <title>Megaphylogeny resolves global patterns of mushroom evolution.</title>
        <authorList>
            <person name="Varga T."/>
            <person name="Krizsan K."/>
            <person name="Foldi C."/>
            <person name="Dima B."/>
            <person name="Sanchez-Garcia M."/>
            <person name="Sanchez-Ramirez S."/>
            <person name="Szollosi G.J."/>
            <person name="Szarkandi J.G."/>
            <person name="Papp V."/>
            <person name="Albert L."/>
            <person name="Andreopoulos W."/>
            <person name="Angelini C."/>
            <person name="Antonin V."/>
            <person name="Barry K.W."/>
            <person name="Bougher N.L."/>
            <person name="Buchanan P."/>
            <person name="Buyck B."/>
            <person name="Bense V."/>
            <person name="Catcheside P."/>
            <person name="Chovatia M."/>
            <person name="Cooper J."/>
            <person name="Damon W."/>
            <person name="Desjardin D."/>
            <person name="Finy P."/>
            <person name="Geml J."/>
            <person name="Haridas S."/>
            <person name="Hughes K."/>
            <person name="Justo A."/>
            <person name="Karasinski D."/>
            <person name="Kautmanova I."/>
            <person name="Kiss B."/>
            <person name="Kocsube S."/>
            <person name="Kotiranta H."/>
            <person name="LaButti K.M."/>
            <person name="Lechner B.E."/>
            <person name="Liimatainen K."/>
            <person name="Lipzen A."/>
            <person name="Lukacs Z."/>
            <person name="Mihaltcheva S."/>
            <person name="Morgado L.N."/>
            <person name="Niskanen T."/>
            <person name="Noordeloos M.E."/>
            <person name="Ohm R.A."/>
            <person name="Ortiz-Santana B."/>
            <person name="Ovrebo C."/>
            <person name="Racz N."/>
            <person name="Riley R."/>
            <person name="Savchenko A."/>
            <person name="Shiryaev A."/>
            <person name="Soop K."/>
            <person name="Spirin V."/>
            <person name="Szebenyi C."/>
            <person name="Tomsovsky M."/>
            <person name="Tulloss R.E."/>
            <person name="Uehling J."/>
            <person name="Grigoriev I.V."/>
            <person name="Vagvolgyi C."/>
            <person name="Papp T."/>
            <person name="Martin F.M."/>
            <person name="Miettinen O."/>
            <person name="Hibbett D.S."/>
            <person name="Nagy L.G."/>
        </authorList>
    </citation>
    <scope>NUCLEOTIDE SEQUENCE [LARGE SCALE GENOMIC DNA]</scope>
    <source>
        <strain evidence="2 3">FP101781</strain>
    </source>
</reference>
<sequence>MALLTCPRAPNISAFSHLHSTPSIASPSAHTPSLLPCSPTPSTLRALVFRPAQRLPLPSLTLSASPNDVPLLALPLFGCTDGPLHDGNFVRGPTSAPHPPPLVSLPAVRPKRVPPPQMSTSWEGRTAARLSWSVLETRFRHRSLQIVVGVEYLVLSGGCGVDKGRVREAEERGGEVGRGRRERRWLWEKILRFRSQILCVPSTERASVENGAFRVLGWRGESRVPVRSVG</sequence>
<evidence type="ECO:0000313" key="2">
    <source>
        <dbReference type="EMBL" id="TEB31388.1"/>
    </source>
</evidence>
<protein>
    <submittedName>
        <fullName evidence="2">Uncharacterized protein</fullName>
    </submittedName>
</protein>
<accession>A0A4Y7TBT4</accession>
<dbReference type="Proteomes" id="UP000298030">
    <property type="component" value="Unassembled WGS sequence"/>
</dbReference>
<feature type="region of interest" description="Disordered" evidence="1">
    <location>
        <begin position="93"/>
        <end position="121"/>
    </location>
</feature>
<name>A0A4Y7TBT4_COPMI</name>
<comment type="caution">
    <text evidence="2">The sequence shown here is derived from an EMBL/GenBank/DDBJ whole genome shotgun (WGS) entry which is preliminary data.</text>
</comment>